<name>A0A0A0RQ28_9CAUD</name>
<dbReference type="GeneID" id="24573951"/>
<evidence type="ECO:0000313" key="2">
    <source>
        <dbReference type="Proteomes" id="UP000030203"/>
    </source>
</evidence>
<dbReference type="Proteomes" id="UP000030203">
    <property type="component" value="Segment"/>
</dbReference>
<dbReference type="EMBL" id="KM236239">
    <property type="protein sequence ID" value="AIW03749.1"/>
    <property type="molecule type" value="Genomic_DNA"/>
</dbReference>
<dbReference type="RefSeq" id="YP_009145655.1">
    <property type="nucleotide sequence ID" value="NC_027293.1"/>
</dbReference>
<organism evidence="1 2">
    <name type="scientific">Citrobacter phage Moogle</name>
    <dbReference type="NCBI Taxonomy" id="1540094"/>
    <lineage>
        <taxon>Viruses</taxon>
        <taxon>Duplodnaviria</taxon>
        <taxon>Heunggongvirae</taxon>
        <taxon>Uroviricota</taxon>
        <taxon>Caudoviricetes</taxon>
        <taxon>Andersonviridae</taxon>
        <taxon>Ounavirinae</taxon>
        <taxon>Mooglevirus</taxon>
        <taxon>Mooglevirus moogle</taxon>
    </lineage>
</organism>
<keyword evidence="2" id="KW-1185">Reference proteome</keyword>
<accession>A0A0A0RQ28</accession>
<dbReference type="OrthoDB" id="21186at10239"/>
<sequence length="106" mass="11871">MAGKATVNGVQSNGGFKRGEIVMVACNMSLFGSYKVNPETLEEWRNYTKSLFDSTGMTALKQIEDAGVFKVKYKAHFSNFYATNLRVDDKVVAVTEEELNKFCIKL</sequence>
<evidence type="ECO:0000313" key="1">
    <source>
        <dbReference type="EMBL" id="AIW03749.1"/>
    </source>
</evidence>
<reference evidence="1 2" key="1">
    <citation type="journal article" date="2015" name="Genome Announc.">
        <title>Complete Genome Sequence of Citrobacter freundii Myophage Moogle.</title>
        <authorList>
            <person name="Nguyen Q.T."/>
            <person name="Luna A.J."/>
            <person name="Hernandez A.C."/>
            <person name="Kuty Everett G.F."/>
        </authorList>
    </citation>
    <scope>NUCLEOTIDE SEQUENCE [LARGE SCALE GENOMIC DNA]</scope>
</reference>
<protein>
    <submittedName>
        <fullName evidence="1">Uncharacterized protein</fullName>
    </submittedName>
</protein>
<proteinExistence type="predicted"/>
<dbReference type="KEGG" id="vg:24573951"/>
<gene>
    <name evidence="1" type="ORF">CPT_Moogle12</name>
</gene>